<dbReference type="InterPro" id="IPR036388">
    <property type="entry name" value="WH-like_DNA-bd_sf"/>
</dbReference>
<evidence type="ECO:0000259" key="1">
    <source>
        <dbReference type="Pfam" id="PF03551"/>
    </source>
</evidence>
<feature type="domain" description="Transcription regulator PadR N-terminal" evidence="1">
    <location>
        <begin position="24"/>
        <end position="98"/>
    </location>
</feature>
<organism evidence="2 3">
    <name type="scientific">Candidatus Desulfolinea nitratireducens</name>
    <dbReference type="NCBI Taxonomy" id="2841698"/>
    <lineage>
        <taxon>Bacteria</taxon>
        <taxon>Bacillati</taxon>
        <taxon>Chloroflexota</taxon>
        <taxon>Anaerolineae</taxon>
        <taxon>Anaerolineales</taxon>
        <taxon>Anaerolineales incertae sedis</taxon>
        <taxon>Candidatus Desulfolinea</taxon>
    </lineage>
</organism>
<dbReference type="Gene3D" id="1.10.10.10">
    <property type="entry name" value="Winged helix-like DNA-binding domain superfamily/Winged helix DNA-binding domain"/>
    <property type="match status" value="1"/>
</dbReference>
<dbReference type="InterPro" id="IPR036390">
    <property type="entry name" value="WH_DNA-bd_sf"/>
</dbReference>
<gene>
    <name evidence="2" type="ORF">H8E29_01510</name>
</gene>
<reference evidence="2 3" key="1">
    <citation type="submission" date="2020-08" db="EMBL/GenBank/DDBJ databases">
        <title>Bridging the membrane lipid divide: bacteria of the FCB group superphylum have the potential to synthesize archaeal ether lipids.</title>
        <authorList>
            <person name="Villanueva L."/>
            <person name="Von Meijenfeldt F.A.B."/>
            <person name="Westbye A.B."/>
            <person name="Yadav S."/>
            <person name="Hopmans E.C."/>
            <person name="Dutilh B.E."/>
            <person name="Sinninghe Damste J.S."/>
        </authorList>
    </citation>
    <scope>NUCLEOTIDE SEQUENCE [LARGE SCALE GENOMIC DNA]</scope>
    <source>
        <strain evidence="2">NIOZ-UU36</strain>
    </source>
</reference>
<comment type="caution">
    <text evidence="2">The sequence shown here is derived from an EMBL/GenBank/DDBJ whole genome shotgun (WGS) entry which is preliminary data.</text>
</comment>
<dbReference type="SUPFAM" id="SSF46785">
    <property type="entry name" value="Winged helix' DNA-binding domain"/>
    <property type="match status" value="1"/>
</dbReference>
<name>A0A8J6NHV6_9CHLR</name>
<evidence type="ECO:0000313" key="3">
    <source>
        <dbReference type="Proteomes" id="UP000614469"/>
    </source>
</evidence>
<dbReference type="EMBL" id="JACNJN010000031">
    <property type="protein sequence ID" value="MBC8333917.1"/>
    <property type="molecule type" value="Genomic_DNA"/>
</dbReference>
<accession>A0A8J6NHV6</accession>
<dbReference type="InterPro" id="IPR005149">
    <property type="entry name" value="Tscrpt_reg_PadR_N"/>
</dbReference>
<dbReference type="PANTHER" id="PTHR33169:SF14">
    <property type="entry name" value="TRANSCRIPTIONAL REGULATOR RV3488"/>
    <property type="match status" value="1"/>
</dbReference>
<proteinExistence type="predicted"/>
<dbReference type="PANTHER" id="PTHR33169">
    <property type="entry name" value="PADR-FAMILY TRANSCRIPTIONAL REGULATOR"/>
    <property type="match status" value="1"/>
</dbReference>
<dbReference type="Proteomes" id="UP000614469">
    <property type="component" value="Unassembled WGS sequence"/>
</dbReference>
<dbReference type="Pfam" id="PF03551">
    <property type="entry name" value="PadR"/>
    <property type="match status" value="1"/>
</dbReference>
<protein>
    <submittedName>
        <fullName evidence="2">PadR family transcriptional regulator</fullName>
    </submittedName>
</protein>
<dbReference type="InterPro" id="IPR052509">
    <property type="entry name" value="Metal_resp_DNA-bind_regulator"/>
</dbReference>
<dbReference type="AlphaFoldDB" id="A0A8J6NHV6"/>
<evidence type="ECO:0000313" key="2">
    <source>
        <dbReference type="EMBL" id="MBC8333917.1"/>
    </source>
</evidence>
<sequence length="122" mass="13744">MVDQNTPTKKFQKEMNSGTASLVLLSVLSQSEKPMYGYQIAKLLDENRKDAPAMKQGALYPVLRSLEKNGLLSSKVEPSVSGPPRRYYTIAAEGREALMLWTEIWSQMKNFVDHILEGESHV</sequence>